<dbReference type="Pfam" id="PF13289">
    <property type="entry name" value="SIR2_2"/>
    <property type="match status" value="1"/>
</dbReference>
<dbReference type="EMBL" id="JACHLL010000001">
    <property type="protein sequence ID" value="MBB6340519.1"/>
    <property type="molecule type" value="Genomic_DNA"/>
</dbReference>
<evidence type="ECO:0008006" key="3">
    <source>
        <dbReference type="Google" id="ProtNLM"/>
    </source>
</evidence>
<proteinExistence type="predicted"/>
<accession>A0A7X0ET01</accession>
<protein>
    <recommendedName>
        <fullName evidence="3">SIR2-like domain-containing protein</fullName>
    </recommendedName>
</protein>
<reference evidence="1 2" key="1">
    <citation type="submission" date="2020-08" db="EMBL/GenBank/DDBJ databases">
        <title>Functional genomics of gut bacteria from endangered species of beetles.</title>
        <authorList>
            <person name="Carlos-Shanley C."/>
        </authorList>
    </citation>
    <scope>NUCLEOTIDE SEQUENCE [LARGE SCALE GENOMIC DNA]</scope>
    <source>
        <strain evidence="1 2">S00202</strain>
    </source>
</reference>
<dbReference type="RefSeq" id="WP_184680599.1">
    <property type="nucleotide sequence ID" value="NZ_JACHLL010000001.1"/>
</dbReference>
<sequence>MARKMLIFGNGLGMALDAEHFSLSRALRDVWNHPRHVPRDQKRMVDRCVENNGDAPNSEDQLDTLHVVVAACNMLNKIGDDDVHWLTDDGQDFPKAVAKYIHRVASDLHLYDGELPARFLQPLFDFIRETKSNIATLNYDRLLYGALVDEGLMAGGYRGHLVDGMVDAGFSENRLHRLWGNDFGYYLHLHGSPLFYDDNNGIARKMTRDMLTMDSRTISNHIVLTHVTHKRSVIGASAVLSTYWDYLQACCHEAEEIIVFGYSGFDTHLNNVLAAYARTAGVRVVEWQGAGSQANREDYWERTLRTEHFDLIRMQNILDFTDW</sequence>
<name>A0A7X0ET01_9PSED</name>
<evidence type="ECO:0000313" key="1">
    <source>
        <dbReference type="EMBL" id="MBB6340519.1"/>
    </source>
</evidence>
<gene>
    <name evidence="1" type="ORF">HNP49_000669</name>
</gene>
<dbReference type="AlphaFoldDB" id="A0A7X0ET01"/>
<evidence type="ECO:0000313" key="2">
    <source>
        <dbReference type="Proteomes" id="UP000557193"/>
    </source>
</evidence>
<comment type="caution">
    <text evidence="1">The sequence shown here is derived from an EMBL/GenBank/DDBJ whole genome shotgun (WGS) entry which is preliminary data.</text>
</comment>
<dbReference type="Proteomes" id="UP000557193">
    <property type="component" value="Unassembled WGS sequence"/>
</dbReference>
<organism evidence="1 2">
    <name type="scientific">Pseudomonas fluvialis</name>
    <dbReference type="NCBI Taxonomy" id="1793966"/>
    <lineage>
        <taxon>Bacteria</taxon>
        <taxon>Pseudomonadati</taxon>
        <taxon>Pseudomonadota</taxon>
        <taxon>Gammaproteobacteria</taxon>
        <taxon>Pseudomonadales</taxon>
        <taxon>Pseudomonadaceae</taxon>
        <taxon>Pseudomonas</taxon>
    </lineage>
</organism>
<keyword evidence="2" id="KW-1185">Reference proteome</keyword>